<reference evidence="3 4" key="1">
    <citation type="submission" date="2014-04" db="EMBL/GenBank/DDBJ databases">
        <authorList>
            <consortium name="DOE Joint Genome Institute"/>
            <person name="Kuo A."/>
            <person name="Tarkka M."/>
            <person name="Buscot F."/>
            <person name="Kohler A."/>
            <person name="Nagy L.G."/>
            <person name="Floudas D."/>
            <person name="Copeland A."/>
            <person name="Barry K.W."/>
            <person name="Cichocki N."/>
            <person name="Veneault-Fourrey C."/>
            <person name="LaButti K."/>
            <person name="Lindquist E.A."/>
            <person name="Lipzen A."/>
            <person name="Lundell T."/>
            <person name="Morin E."/>
            <person name="Murat C."/>
            <person name="Sun H."/>
            <person name="Tunlid A."/>
            <person name="Henrissat B."/>
            <person name="Grigoriev I.V."/>
            <person name="Hibbett D.S."/>
            <person name="Martin F."/>
            <person name="Nordberg H.P."/>
            <person name="Cantor M.N."/>
            <person name="Hua S.X."/>
        </authorList>
    </citation>
    <scope>NUCLEOTIDE SEQUENCE [LARGE SCALE GENOMIC DNA]</scope>
    <source>
        <strain evidence="3 4">F 1598</strain>
    </source>
</reference>
<feature type="compositionally biased region" description="Polar residues" evidence="1">
    <location>
        <begin position="400"/>
        <end position="414"/>
    </location>
</feature>
<reference evidence="4" key="2">
    <citation type="submission" date="2015-01" db="EMBL/GenBank/DDBJ databases">
        <title>Evolutionary Origins and Diversification of the Mycorrhizal Mutualists.</title>
        <authorList>
            <consortium name="DOE Joint Genome Institute"/>
            <consortium name="Mycorrhizal Genomics Consortium"/>
            <person name="Kohler A."/>
            <person name="Kuo A."/>
            <person name="Nagy L.G."/>
            <person name="Floudas D."/>
            <person name="Copeland A."/>
            <person name="Barry K.W."/>
            <person name="Cichocki N."/>
            <person name="Veneault-Fourrey C."/>
            <person name="LaButti K."/>
            <person name="Lindquist E.A."/>
            <person name="Lipzen A."/>
            <person name="Lundell T."/>
            <person name="Morin E."/>
            <person name="Murat C."/>
            <person name="Riley R."/>
            <person name="Ohm R."/>
            <person name="Sun H."/>
            <person name="Tunlid A."/>
            <person name="Henrissat B."/>
            <person name="Grigoriev I.V."/>
            <person name="Hibbett D.S."/>
            <person name="Martin F."/>
        </authorList>
    </citation>
    <scope>NUCLEOTIDE SEQUENCE [LARGE SCALE GENOMIC DNA]</scope>
    <source>
        <strain evidence="4">F 1598</strain>
    </source>
</reference>
<dbReference type="EMBL" id="KN832985">
    <property type="protein sequence ID" value="KIM85371.1"/>
    <property type="molecule type" value="Genomic_DNA"/>
</dbReference>
<feature type="region of interest" description="Disordered" evidence="1">
    <location>
        <begin position="1"/>
        <end position="34"/>
    </location>
</feature>
<feature type="compositionally biased region" description="Low complexity" evidence="1">
    <location>
        <begin position="7"/>
        <end position="18"/>
    </location>
</feature>
<dbReference type="AlphaFoldDB" id="A0A0C3G405"/>
<dbReference type="CDD" id="cd16100">
    <property type="entry name" value="ARID"/>
    <property type="match status" value="1"/>
</dbReference>
<feature type="compositionally biased region" description="Polar residues" evidence="1">
    <location>
        <begin position="451"/>
        <end position="472"/>
    </location>
</feature>
<dbReference type="SUPFAM" id="SSF46774">
    <property type="entry name" value="ARID-like"/>
    <property type="match status" value="1"/>
</dbReference>
<dbReference type="InterPro" id="IPR036431">
    <property type="entry name" value="ARID_dom_sf"/>
</dbReference>
<dbReference type="InParanoid" id="A0A0C3G405"/>
<feature type="compositionally biased region" description="Low complexity" evidence="1">
    <location>
        <begin position="72"/>
        <end position="84"/>
    </location>
</feature>
<dbReference type="PROSITE" id="PS51011">
    <property type="entry name" value="ARID"/>
    <property type="match status" value="1"/>
</dbReference>
<feature type="compositionally biased region" description="Polar residues" evidence="1">
    <location>
        <begin position="363"/>
        <end position="393"/>
    </location>
</feature>
<dbReference type="SMART" id="SM01014">
    <property type="entry name" value="ARID"/>
    <property type="match status" value="1"/>
</dbReference>
<evidence type="ECO:0000256" key="1">
    <source>
        <dbReference type="SAM" id="MobiDB-lite"/>
    </source>
</evidence>
<keyword evidence="4" id="KW-1185">Reference proteome</keyword>
<dbReference type="HOGENOM" id="CLU_014090_0_0_1"/>
<evidence type="ECO:0000313" key="3">
    <source>
        <dbReference type="EMBL" id="KIM85371.1"/>
    </source>
</evidence>
<organism evidence="3 4">
    <name type="scientific">Piloderma croceum (strain F 1598)</name>
    <dbReference type="NCBI Taxonomy" id="765440"/>
    <lineage>
        <taxon>Eukaryota</taxon>
        <taxon>Fungi</taxon>
        <taxon>Dikarya</taxon>
        <taxon>Basidiomycota</taxon>
        <taxon>Agaricomycotina</taxon>
        <taxon>Agaricomycetes</taxon>
        <taxon>Agaricomycetidae</taxon>
        <taxon>Atheliales</taxon>
        <taxon>Atheliaceae</taxon>
        <taxon>Piloderma</taxon>
    </lineage>
</organism>
<feature type="compositionally biased region" description="Polar residues" evidence="1">
    <location>
        <begin position="107"/>
        <end position="120"/>
    </location>
</feature>
<dbReference type="Gene3D" id="1.10.150.60">
    <property type="entry name" value="ARID DNA-binding domain"/>
    <property type="match status" value="1"/>
</dbReference>
<feature type="compositionally biased region" description="Basic and acidic residues" evidence="1">
    <location>
        <begin position="418"/>
        <end position="436"/>
    </location>
</feature>
<evidence type="ECO:0000259" key="2">
    <source>
        <dbReference type="PROSITE" id="PS51011"/>
    </source>
</evidence>
<protein>
    <recommendedName>
        <fullName evidence="2">ARID domain-containing protein</fullName>
    </recommendedName>
</protein>
<dbReference type="GO" id="GO:0003677">
    <property type="term" value="F:DNA binding"/>
    <property type="evidence" value="ECO:0007669"/>
    <property type="project" value="InterPro"/>
</dbReference>
<dbReference type="OrthoDB" id="1938591at2759"/>
<feature type="compositionally biased region" description="Polar residues" evidence="1">
    <location>
        <begin position="317"/>
        <end position="331"/>
    </location>
</feature>
<feature type="region of interest" description="Disordered" evidence="1">
    <location>
        <begin position="297"/>
        <end position="485"/>
    </location>
</feature>
<dbReference type="InterPro" id="IPR001606">
    <property type="entry name" value="ARID_dom"/>
</dbReference>
<gene>
    <name evidence="3" type="ORF">PILCRDRAFT_817377</name>
</gene>
<proteinExistence type="predicted"/>
<feature type="compositionally biased region" description="Pro residues" evidence="1">
    <location>
        <begin position="60"/>
        <end position="71"/>
    </location>
</feature>
<accession>A0A0C3G405</accession>
<dbReference type="STRING" id="765440.A0A0C3G405"/>
<feature type="domain" description="ARID" evidence="2">
    <location>
        <begin position="151"/>
        <end position="282"/>
    </location>
</feature>
<dbReference type="Proteomes" id="UP000054166">
    <property type="component" value="Unassembled WGS sequence"/>
</dbReference>
<name>A0A0C3G405_PILCF</name>
<dbReference type="Pfam" id="PF01388">
    <property type="entry name" value="ARID"/>
    <property type="match status" value="1"/>
</dbReference>
<evidence type="ECO:0000313" key="4">
    <source>
        <dbReference type="Proteomes" id="UP000054166"/>
    </source>
</evidence>
<feature type="region of interest" description="Disordered" evidence="1">
    <location>
        <begin position="59"/>
        <end position="144"/>
    </location>
</feature>
<sequence length="973" mass="105470">MLPQTAQNGQQPRPSQQQAFLSSSPHNMNFDGAPHMDASAVAKQMASLSAVGLARIAKVPPGPSAAHPQPPQSGGASSGSYLGAMPINGHVTGHDNTSMNPFAVSPTFPNFQASNSGAMTQQQQSSLQGNLSMGDPNMGANRQQPPAATLQHRQRNFLNGLTTVMSARGTPLPPALTGVPNAQYDQNTSPWKALEPSPTEIGAFRLAGKDVDLFRLWGLVFQAGGHAKLTQQNGWSQLLSQFDLPEHTHVPQSNGQQSMQPVARVLQHYYQVILGNFEELYRKNVVDQQRKALLMRSGAAPQAPGGGIGQTPQQAGVNGSLQPGQQDTAGVTNIMGMMGQPISNSQPSGVLANGAGTLPLQPPSQSDHQRQPSVTPSMSSTTLNVDGTSSQTPVGGYPAQATTKTASETEQDGLSNKRKLESEEVDIKKARQKTESEPPESLSATIAPASERNSVPPNGSPATAGPSTTQIPSLPASLPVQPKRQLSRRKIEYYPLERELETHGGRDLHILEDDWSQRKPLRDVNEWGRVDVEAVTMSLRSRISTEVSYALTTLTLISTMKGQAPGTGFPIAQCEDLMEELLDLLEEEAFGGVVDAFESSDAPTITHREIINAIHEQEMQPFASLEHRQGAKERKQGPKPRPGHTILVIMNLLRNLTLFSDNTLFMATHERFLSLFLWVSGVVWSDDGQYPRPASIALSLSDVVIARRDTLHVVLNLAHMIHLSPTPIASKSSLRMASRIFALVASYLVDPIDAVSPVAYVKQVGLPPNGPIKPPSVPDVALQVFTFLGYPDSNRQIFSQAVSQARIWNMFEALVHRLPVTDVDFQLMAQDLWLGYLEKVIMAIYALAFLSPPTLKRKIKADRTLGFGRVMLRMVQKFLLAGGSQGRTIFMVSAKRAVEAMKVIDDGKDSFDTSQSTSPTLAFGMGWGEAGDNGPEKGTGLLGGHLEVTWDLLMQREVDEMMFSELESLARVE</sequence>